<feature type="region of interest" description="Disordered" evidence="4">
    <location>
        <begin position="304"/>
        <end position="330"/>
    </location>
</feature>
<dbReference type="InterPro" id="IPR000780">
    <property type="entry name" value="CheR_MeTrfase"/>
</dbReference>
<dbReference type="GO" id="GO:0032259">
    <property type="term" value="P:methylation"/>
    <property type="evidence" value="ECO:0007669"/>
    <property type="project" value="UniProtKB-KW"/>
</dbReference>
<keyword evidence="2" id="KW-0808">Transferase</keyword>
<dbReference type="PRINTS" id="PR00996">
    <property type="entry name" value="CHERMTFRASE"/>
</dbReference>
<feature type="domain" description="CheR-type methyltransferase" evidence="5">
    <location>
        <begin position="1"/>
        <end position="267"/>
    </location>
</feature>
<dbReference type="SMART" id="SM00138">
    <property type="entry name" value="MeTrc"/>
    <property type="match status" value="1"/>
</dbReference>
<dbReference type="Proteomes" id="UP001324794">
    <property type="component" value="Chromosome"/>
</dbReference>
<dbReference type="PANTHER" id="PTHR24422">
    <property type="entry name" value="CHEMOTAXIS PROTEIN METHYLTRANSFERASE"/>
    <property type="match status" value="1"/>
</dbReference>
<dbReference type="GO" id="GO:0008168">
    <property type="term" value="F:methyltransferase activity"/>
    <property type="evidence" value="ECO:0007669"/>
    <property type="project" value="UniProtKB-KW"/>
</dbReference>
<evidence type="ECO:0000256" key="1">
    <source>
        <dbReference type="ARBA" id="ARBA00022603"/>
    </source>
</evidence>
<organism evidence="6 7">
    <name type="scientific">Vreelandella neptunia</name>
    <dbReference type="NCBI Taxonomy" id="115551"/>
    <lineage>
        <taxon>Bacteria</taxon>
        <taxon>Pseudomonadati</taxon>
        <taxon>Pseudomonadota</taxon>
        <taxon>Gammaproteobacteria</taxon>
        <taxon>Oceanospirillales</taxon>
        <taxon>Halomonadaceae</taxon>
        <taxon>Vreelandella</taxon>
    </lineage>
</organism>
<protein>
    <submittedName>
        <fullName evidence="6">CheR family methyltransferase</fullName>
    </submittedName>
</protein>
<keyword evidence="1 6" id="KW-0489">Methyltransferase</keyword>
<evidence type="ECO:0000313" key="6">
    <source>
        <dbReference type="EMBL" id="WQH12020.1"/>
    </source>
</evidence>
<name>A0ABZ0YL75_9GAMM</name>
<keyword evidence="3" id="KW-0949">S-adenosyl-L-methionine</keyword>
<evidence type="ECO:0000256" key="4">
    <source>
        <dbReference type="SAM" id="MobiDB-lite"/>
    </source>
</evidence>
<dbReference type="PANTHER" id="PTHR24422:SF19">
    <property type="entry name" value="CHEMOTAXIS PROTEIN METHYLTRANSFERASE"/>
    <property type="match status" value="1"/>
</dbReference>
<sequence length="493" mass="54699">MSAFAPFKALVHQRCGLHLEGLAEARLFRAVASLQNSTGLTDNTQLLKKLTSDPALFDQFVSHLTVNETYFCREPDALNWLVSTYLPERLATEEPPLSIFSAGCSSGEEPYSVAMMLFERFGERAKTLFTLTGGDLDHQILAKARQAVYSGMAFRALSPAFKERYFSPYQGRYKLHESLRQWVTFRPFNLLNANEDSPGGPFDVILFRNVSIYFDQQTRRHIHQQLSQLLAPNGILLCGVTETFGNDLGVFELTEARGVFYFRHAEQPGAVPTASLQPPLLSVDNRAGDNIDNGESATIALTSSAGLAPATPTEQAAKNTELEDTGLENSGLENKELEKTATNSITHQLHTAHQLLNQNAFDDAATLLEELLKQQPWSIDALVLSGLVARWQHQPQQAYDYFKRAIYVAPDCWPAHFYLAELYRQGELTDEPLQRKQRYAAVVRLLTTAPTSDGGLETITPPLPPGDARFLAERYLNTVDITLATASTTQGVG</sequence>
<gene>
    <name evidence="6" type="ORF">SR894_17965</name>
</gene>
<reference evidence="6 7" key="1">
    <citation type="submission" date="2023-11" db="EMBL/GenBank/DDBJ databases">
        <title>MicrobeMod: A computational toolkit for identifying prokaryotic methylation and restriction-modification with nanopore sequencing.</title>
        <authorList>
            <person name="Crits-Christoph A."/>
            <person name="Kang S.C."/>
            <person name="Lee H."/>
            <person name="Ostrov N."/>
        </authorList>
    </citation>
    <scope>NUCLEOTIDE SEQUENCE [LARGE SCALE GENOMIC DNA]</scope>
    <source>
        <strain evidence="6 7">ATCC BAA-805</strain>
    </source>
</reference>
<dbReference type="RefSeq" id="WP_223288625.1">
    <property type="nucleotide sequence ID" value="NZ_CP140255.1"/>
</dbReference>
<dbReference type="SUPFAM" id="SSF47757">
    <property type="entry name" value="Chemotaxis receptor methyltransferase CheR, N-terminal domain"/>
    <property type="match status" value="1"/>
</dbReference>
<dbReference type="Gene3D" id="3.40.50.150">
    <property type="entry name" value="Vaccinia Virus protein VP39"/>
    <property type="match status" value="1"/>
</dbReference>
<dbReference type="SUPFAM" id="SSF53335">
    <property type="entry name" value="S-adenosyl-L-methionine-dependent methyltransferases"/>
    <property type="match status" value="1"/>
</dbReference>
<dbReference type="InterPro" id="IPR022642">
    <property type="entry name" value="CheR_C"/>
</dbReference>
<accession>A0ABZ0YL75</accession>
<dbReference type="Pfam" id="PF01739">
    <property type="entry name" value="CheR"/>
    <property type="match status" value="1"/>
</dbReference>
<evidence type="ECO:0000256" key="3">
    <source>
        <dbReference type="ARBA" id="ARBA00022691"/>
    </source>
</evidence>
<evidence type="ECO:0000256" key="2">
    <source>
        <dbReference type="ARBA" id="ARBA00022679"/>
    </source>
</evidence>
<evidence type="ECO:0000313" key="7">
    <source>
        <dbReference type="Proteomes" id="UP001324794"/>
    </source>
</evidence>
<evidence type="ECO:0000259" key="5">
    <source>
        <dbReference type="PROSITE" id="PS50123"/>
    </source>
</evidence>
<dbReference type="SUPFAM" id="SSF48452">
    <property type="entry name" value="TPR-like"/>
    <property type="match status" value="1"/>
</dbReference>
<dbReference type="PROSITE" id="PS50123">
    <property type="entry name" value="CHER"/>
    <property type="match status" value="1"/>
</dbReference>
<dbReference type="InterPro" id="IPR029063">
    <property type="entry name" value="SAM-dependent_MTases_sf"/>
</dbReference>
<keyword evidence="7" id="KW-1185">Reference proteome</keyword>
<dbReference type="InterPro" id="IPR011990">
    <property type="entry name" value="TPR-like_helical_dom_sf"/>
</dbReference>
<dbReference type="Gene3D" id="1.25.40.10">
    <property type="entry name" value="Tetratricopeptide repeat domain"/>
    <property type="match status" value="1"/>
</dbReference>
<proteinExistence type="predicted"/>
<dbReference type="CDD" id="cd02440">
    <property type="entry name" value="AdoMet_MTases"/>
    <property type="match status" value="1"/>
</dbReference>
<dbReference type="InterPro" id="IPR050903">
    <property type="entry name" value="Bact_Chemotaxis_MeTrfase"/>
</dbReference>
<dbReference type="EMBL" id="CP140255">
    <property type="protein sequence ID" value="WQH12020.1"/>
    <property type="molecule type" value="Genomic_DNA"/>
</dbReference>